<keyword evidence="2" id="KW-1185">Reference proteome</keyword>
<dbReference type="PROSITE" id="PS51257">
    <property type="entry name" value="PROKAR_LIPOPROTEIN"/>
    <property type="match status" value="1"/>
</dbReference>
<dbReference type="HOGENOM" id="CLU_1609586_0_0_9"/>
<gene>
    <name evidence="1" type="ORF">RUMCAL_00833</name>
</gene>
<dbReference type="EMBL" id="AWVF01000094">
    <property type="protein sequence ID" value="ERJ96794.1"/>
    <property type="molecule type" value="Genomic_DNA"/>
</dbReference>
<dbReference type="Proteomes" id="UP000016662">
    <property type="component" value="Unassembled WGS sequence"/>
</dbReference>
<evidence type="ECO:0000313" key="1">
    <source>
        <dbReference type="EMBL" id="ERJ96794.1"/>
    </source>
</evidence>
<dbReference type="RefSeq" id="WP_021682295.1">
    <property type="nucleotide sequence ID" value="NZ_KI260408.1"/>
</dbReference>
<dbReference type="InterPro" id="IPR031344">
    <property type="entry name" value="DUF5104"/>
</dbReference>
<sequence length="165" mass="18725">MKRLNAVISAVVFLFFTGCSSYPHQSWLEDRSLDKIADDRASEIVTALENGDQVAIRSMFSNQALNEAEELDDSILSAIEYYKGNLVSSNGTIATDESQNGKKKTFKIRADYTILTDLETYNLYFIEKYNSEDENENGLYLIWLSKDSEKDEYEGNYGAGIYFPS</sequence>
<organism evidence="1 2">
    <name type="scientific">Ruminococcus callidus ATCC 27760</name>
    <dbReference type="NCBI Taxonomy" id="411473"/>
    <lineage>
        <taxon>Bacteria</taxon>
        <taxon>Bacillati</taxon>
        <taxon>Bacillota</taxon>
        <taxon>Clostridia</taxon>
        <taxon>Eubacteriales</taxon>
        <taxon>Oscillospiraceae</taxon>
        <taxon>Ruminococcus</taxon>
    </lineage>
</organism>
<dbReference type="AlphaFoldDB" id="U2M4X8"/>
<name>U2M4X8_9FIRM</name>
<evidence type="ECO:0008006" key="3">
    <source>
        <dbReference type="Google" id="ProtNLM"/>
    </source>
</evidence>
<dbReference type="eggNOG" id="ENOG502Z9DK">
    <property type="taxonomic scope" value="Bacteria"/>
</dbReference>
<comment type="caution">
    <text evidence="1">The sequence shown here is derived from an EMBL/GenBank/DDBJ whole genome shotgun (WGS) entry which is preliminary data.</text>
</comment>
<dbReference type="Gene3D" id="3.10.450.50">
    <property type="match status" value="1"/>
</dbReference>
<evidence type="ECO:0000313" key="2">
    <source>
        <dbReference type="Proteomes" id="UP000016662"/>
    </source>
</evidence>
<dbReference type="OrthoDB" id="2071028at2"/>
<protein>
    <recommendedName>
        <fullName evidence="3">DUF5104 domain-containing protein</fullName>
    </recommendedName>
</protein>
<reference evidence="1 2" key="1">
    <citation type="submission" date="2013-07" db="EMBL/GenBank/DDBJ databases">
        <authorList>
            <person name="Weinstock G."/>
            <person name="Sodergren E."/>
            <person name="Wylie T."/>
            <person name="Fulton L."/>
            <person name="Fulton R."/>
            <person name="Fronick C."/>
            <person name="O'Laughlin M."/>
            <person name="Godfrey J."/>
            <person name="Miner T."/>
            <person name="Herter B."/>
            <person name="Appelbaum E."/>
            <person name="Cordes M."/>
            <person name="Lek S."/>
            <person name="Wollam A."/>
            <person name="Pepin K.H."/>
            <person name="Palsikar V.B."/>
            <person name="Mitreva M."/>
            <person name="Wilson R.K."/>
        </authorList>
    </citation>
    <scope>NUCLEOTIDE SEQUENCE [LARGE SCALE GENOMIC DNA]</scope>
    <source>
        <strain evidence="1 2">ATCC 27760</strain>
    </source>
</reference>
<accession>U2M4X8</accession>
<proteinExistence type="predicted"/>
<dbReference type="Pfam" id="PF17117">
    <property type="entry name" value="DUF5104"/>
    <property type="match status" value="1"/>
</dbReference>